<dbReference type="Gene3D" id="1.25.40.10">
    <property type="entry name" value="Tetratricopeptide repeat domain"/>
    <property type="match status" value="1"/>
</dbReference>
<name>A0ABT9SWG5_9GAMM</name>
<evidence type="ECO:0000313" key="3">
    <source>
        <dbReference type="Proteomes" id="UP001237737"/>
    </source>
</evidence>
<dbReference type="RefSeq" id="WP_306846974.1">
    <property type="nucleotide sequence ID" value="NZ_JAUSSK010000001.1"/>
</dbReference>
<dbReference type="EMBL" id="JAUSSK010000001">
    <property type="protein sequence ID" value="MDQ0008322.1"/>
    <property type="molecule type" value="Genomic_DNA"/>
</dbReference>
<feature type="chain" id="PRO_5046470587" evidence="1">
    <location>
        <begin position="26"/>
        <end position="217"/>
    </location>
</feature>
<protein>
    <submittedName>
        <fullName evidence="2">Tetratricopeptide (TPR) repeat protein</fullName>
    </submittedName>
</protein>
<keyword evidence="1" id="KW-0732">Signal</keyword>
<dbReference type="SUPFAM" id="SSF48452">
    <property type="entry name" value="TPR-like"/>
    <property type="match status" value="1"/>
</dbReference>
<comment type="caution">
    <text evidence="2">The sequence shown here is derived from an EMBL/GenBank/DDBJ whole genome shotgun (WGS) entry which is preliminary data.</text>
</comment>
<reference evidence="2 3" key="1">
    <citation type="submission" date="2023-07" db="EMBL/GenBank/DDBJ databases">
        <title>Sorghum-associated microbial communities from plants grown in Nebraska, USA.</title>
        <authorList>
            <person name="Schachtman D."/>
        </authorList>
    </citation>
    <scope>NUCLEOTIDE SEQUENCE [LARGE SCALE GENOMIC DNA]</scope>
    <source>
        <strain evidence="2 3">CC60</strain>
    </source>
</reference>
<dbReference type="Pfam" id="PF14559">
    <property type="entry name" value="TPR_19"/>
    <property type="match status" value="1"/>
</dbReference>
<gene>
    <name evidence="2" type="ORF">J2T07_000481</name>
</gene>
<organism evidence="2 3">
    <name type="scientific">Luteibacter jiangsuensis</name>
    <dbReference type="NCBI Taxonomy" id="637577"/>
    <lineage>
        <taxon>Bacteria</taxon>
        <taxon>Pseudomonadati</taxon>
        <taxon>Pseudomonadota</taxon>
        <taxon>Gammaproteobacteria</taxon>
        <taxon>Lysobacterales</taxon>
        <taxon>Rhodanobacteraceae</taxon>
        <taxon>Luteibacter</taxon>
    </lineage>
</organism>
<feature type="signal peptide" evidence="1">
    <location>
        <begin position="1"/>
        <end position="25"/>
    </location>
</feature>
<evidence type="ECO:0000313" key="2">
    <source>
        <dbReference type="EMBL" id="MDQ0008322.1"/>
    </source>
</evidence>
<dbReference type="InterPro" id="IPR011990">
    <property type="entry name" value="TPR-like_helical_dom_sf"/>
</dbReference>
<keyword evidence="3" id="KW-1185">Reference proteome</keyword>
<proteinExistence type="predicted"/>
<sequence>MIASRSPIAMLVCACLAIAPALSRADDLDAAIKGLSQDWSHVTYELPKAQQDDAYTALESRGSALMTQYPQRAEPRVWQAIILSTHAGEHGGLAALGMAKHARDLLQEAQKIQPDVLHGSIYTTLGSLYYQVPGWPVGFGDKDKARTLLQKALQIDPDGIDPNYFYADFLYKTGDKTGAMEHLKKALMATPRPGRELADKGRRAQVQKLIDTIAADQ</sequence>
<accession>A0ABT9SWG5</accession>
<dbReference type="Proteomes" id="UP001237737">
    <property type="component" value="Unassembled WGS sequence"/>
</dbReference>
<evidence type="ECO:0000256" key="1">
    <source>
        <dbReference type="SAM" id="SignalP"/>
    </source>
</evidence>